<dbReference type="Proteomes" id="UP000265618">
    <property type="component" value="Unassembled WGS sequence"/>
</dbReference>
<dbReference type="AlphaFoldDB" id="A0A391NJP0"/>
<evidence type="ECO:0000313" key="3">
    <source>
        <dbReference type="Proteomes" id="UP000265618"/>
    </source>
</evidence>
<evidence type="ECO:0000313" key="2">
    <source>
        <dbReference type="EMBL" id="GCA62165.1"/>
    </source>
</evidence>
<comment type="caution">
    <text evidence="2">The sequence shown here is derived from an EMBL/GenBank/DDBJ whole genome shotgun (WGS) entry which is preliminary data.</text>
</comment>
<gene>
    <name evidence="2" type="ORF">KIPB_001681</name>
</gene>
<dbReference type="EMBL" id="BDIP01000248">
    <property type="protein sequence ID" value="GCA62165.1"/>
    <property type="molecule type" value="Genomic_DNA"/>
</dbReference>
<reference evidence="2 3" key="1">
    <citation type="journal article" date="2018" name="PLoS ONE">
        <title>The draft genome of Kipferlia bialata reveals reductive genome evolution in fornicate parasites.</title>
        <authorList>
            <person name="Tanifuji G."/>
            <person name="Takabayashi S."/>
            <person name="Kume K."/>
            <person name="Takagi M."/>
            <person name="Nakayama T."/>
            <person name="Kamikawa R."/>
            <person name="Inagaki Y."/>
            <person name="Hashimoto T."/>
        </authorList>
    </citation>
    <scope>NUCLEOTIDE SEQUENCE [LARGE SCALE GENOMIC DNA]</scope>
    <source>
        <strain evidence="2">NY0173</strain>
    </source>
</reference>
<proteinExistence type="predicted"/>
<accession>A0A391NJP0</accession>
<sequence length="73" mass="8474">MSEDTSSWRDPTSHEGCREREIQTDHVGYQPLAALPYPDPTSADRHLLMQTLNAMNHMGYQCESEWFTCSYFC</sequence>
<evidence type="ECO:0000256" key="1">
    <source>
        <dbReference type="SAM" id="MobiDB-lite"/>
    </source>
</evidence>
<protein>
    <submittedName>
        <fullName evidence="2">Uncharacterized protein</fullName>
    </submittedName>
</protein>
<feature type="compositionally biased region" description="Basic and acidic residues" evidence="1">
    <location>
        <begin position="11"/>
        <end position="22"/>
    </location>
</feature>
<feature type="region of interest" description="Disordered" evidence="1">
    <location>
        <begin position="1"/>
        <end position="22"/>
    </location>
</feature>
<keyword evidence="3" id="KW-1185">Reference proteome</keyword>
<feature type="compositionally biased region" description="Polar residues" evidence="1">
    <location>
        <begin position="1"/>
        <end position="10"/>
    </location>
</feature>
<name>A0A391NJP0_9EUKA</name>
<organism evidence="2 3">
    <name type="scientific">Kipferlia bialata</name>
    <dbReference type="NCBI Taxonomy" id="797122"/>
    <lineage>
        <taxon>Eukaryota</taxon>
        <taxon>Metamonada</taxon>
        <taxon>Carpediemonas-like organisms</taxon>
        <taxon>Kipferlia</taxon>
    </lineage>
</organism>